<sequence length="71" mass="8099">MERESPGNSERSDKRKLAHLKTALDRVSALAAKISVTQQLHRQLKCQGHLLEYYVTSKKKRMSVHEIPVGD</sequence>
<protein>
    <submittedName>
        <fullName evidence="1">Uncharacterized protein</fullName>
    </submittedName>
</protein>
<evidence type="ECO:0000313" key="1">
    <source>
        <dbReference type="EMBL" id="KAK7081281.1"/>
    </source>
</evidence>
<accession>A0AAN8XEB6</accession>
<gene>
    <name evidence="1" type="ORF">SK128_000275</name>
</gene>
<keyword evidence="2" id="KW-1185">Reference proteome</keyword>
<comment type="caution">
    <text evidence="1">The sequence shown here is derived from an EMBL/GenBank/DDBJ whole genome shotgun (WGS) entry which is preliminary data.</text>
</comment>
<dbReference type="Proteomes" id="UP001381693">
    <property type="component" value="Unassembled WGS sequence"/>
</dbReference>
<organism evidence="1 2">
    <name type="scientific">Halocaridina rubra</name>
    <name type="common">Hawaiian red shrimp</name>
    <dbReference type="NCBI Taxonomy" id="373956"/>
    <lineage>
        <taxon>Eukaryota</taxon>
        <taxon>Metazoa</taxon>
        <taxon>Ecdysozoa</taxon>
        <taxon>Arthropoda</taxon>
        <taxon>Crustacea</taxon>
        <taxon>Multicrustacea</taxon>
        <taxon>Malacostraca</taxon>
        <taxon>Eumalacostraca</taxon>
        <taxon>Eucarida</taxon>
        <taxon>Decapoda</taxon>
        <taxon>Pleocyemata</taxon>
        <taxon>Caridea</taxon>
        <taxon>Atyoidea</taxon>
        <taxon>Atyidae</taxon>
        <taxon>Halocaridina</taxon>
    </lineage>
</organism>
<evidence type="ECO:0000313" key="2">
    <source>
        <dbReference type="Proteomes" id="UP001381693"/>
    </source>
</evidence>
<dbReference type="EMBL" id="JAXCGZ010005661">
    <property type="protein sequence ID" value="KAK7081281.1"/>
    <property type="molecule type" value="Genomic_DNA"/>
</dbReference>
<proteinExistence type="predicted"/>
<reference evidence="1 2" key="1">
    <citation type="submission" date="2023-11" db="EMBL/GenBank/DDBJ databases">
        <title>Halocaridina rubra genome assembly.</title>
        <authorList>
            <person name="Smith C."/>
        </authorList>
    </citation>
    <scope>NUCLEOTIDE SEQUENCE [LARGE SCALE GENOMIC DNA]</scope>
    <source>
        <strain evidence="1">EP-1</strain>
        <tissue evidence="1">Whole</tissue>
    </source>
</reference>
<dbReference type="AlphaFoldDB" id="A0AAN8XEB6"/>
<name>A0AAN8XEB6_HALRR</name>